<sequence>MCIDDYFSYHHPIHDNDHRTSRPAGIRQGHGPSRHTGEMDRRMSATDMPAVPTPSQLSHIDDDELARLASNWRALAGRGDREAFGIAHALEVEQRRRTRVSQLQQLPEDPAPAPRPWWKFWQPASERNPTSAS</sequence>
<evidence type="ECO:0000256" key="1">
    <source>
        <dbReference type="SAM" id="MobiDB-lite"/>
    </source>
</evidence>
<organism evidence="2 3">
    <name type="scientific">Variovorax beijingensis</name>
    <dbReference type="NCBI Taxonomy" id="2496117"/>
    <lineage>
        <taxon>Bacteria</taxon>
        <taxon>Pseudomonadati</taxon>
        <taxon>Pseudomonadota</taxon>
        <taxon>Betaproteobacteria</taxon>
        <taxon>Burkholderiales</taxon>
        <taxon>Comamonadaceae</taxon>
        <taxon>Variovorax</taxon>
    </lineage>
</organism>
<feature type="compositionally biased region" description="Basic and acidic residues" evidence="1">
    <location>
        <begin position="35"/>
        <end position="44"/>
    </location>
</feature>
<name>A0A561BBF7_9BURK</name>
<accession>A0A561BBF7</accession>
<dbReference type="Proteomes" id="UP000319722">
    <property type="component" value="Unassembled WGS sequence"/>
</dbReference>
<reference evidence="2 3" key="1">
    <citation type="submission" date="2019-06" db="EMBL/GenBank/DDBJ databases">
        <title>Sorghum-associated microbial communities from plants grown in Nebraska, USA.</title>
        <authorList>
            <person name="Schachtman D."/>
        </authorList>
    </citation>
    <scope>NUCLEOTIDE SEQUENCE [LARGE SCALE GENOMIC DNA]</scope>
    <source>
        <strain evidence="2 3">T529</strain>
    </source>
</reference>
<gene>
    <name evidence="2" type="ORF">FB547_11371</name>
</gene>
<proteinExistence type="predicted"/>
<dbReference type="AlphaFoldDB" id="A0A561BBF7"/>
<evidence type="ECO:0000313" key="2">
    <source>
        <dbReference type="EMBL" id="TWD76189.1"/>
    </source>
</evidence>
<dbReference type="EMBL" id="VIVL01000013">
    <property type="protein sequence ID" value="TWD76189.1"/>
    <property type="molecule type" value="Genomic_DNA"/>
</dbReference>
<evidence type="ECO:0000313" key="3">
    <source>
        <dbReference type="Proteomes" id="UP000319722"/>
    </source>
</evidence>
<comment type="caution">
    <text evidence="2">The sequence shown here is derived from an EMBL/GenBank/DDBJ whole genome shotgun (WGS) entry which is preliminary data.</text>
</comment>
<feature type="region of interest" description="Disordered" evidence="1">
    <location>
        <begin position="12"/>
        <end position="59"/>
    </location>
</feature>
<feature type="region of interest" description="Disordered" evidence="1">
    <location>
        <begin position="99"/>
        <end position="133"/>
    </location>
</feature>
<protein>
    <submittedName>
        <fullName evidence="2">Uncharacterized protein</fullName>
    </submittedName>
</protein>